<name>A0A829GEP3_LACPA</name>
<gene>
    <name evidence="2" type="ORF">Lpp123_09601</name>
</gene>
<reference evidence="2 3" key="1">
    <citation type="journal article" date="2013" name="PLoS ONE">
        <title>Lactobacillus paracasei comparative genomics: towards species pan-genome definition and exploitation of diversity.</title>
        <authorList>
            <person name="Smokvina T."/>
            <person name="Wels M."/>
            <person name="Polka J."/>
            <person name="Chervaux C."/>
            <person name="Brisse S."/>
            <person name="Boekhorst J."/>
            <person name="van Hylckama Vlieg J.E."/>
            <person name="Siezen R.J."/>
        </authorList>
    </citation>
    <scope>NUCLEOTIDE SEQUENCE [LARGE SCALE GENOMIC DNA]</scope>
    <source>
        <strain evidence="2 3">Lpp123</strain>
    </source>
</reference>
<dbReference type="Gene3D" id="3.40.50.300">
    <property type="entry name" value="P-loop containing nucleotide triphosphate hydrolases"/>
    <property type="match status" value="1"/>
</dbReference>
<dbReference type="SUPFAM" id="SSF52540">
    <property type="entry name" value="P-loop containing nucleoside triphosphate hydrolases"/>
    <property type="match status" value="1"/>
</dbReference>
<dbReference type="PANTHER" id="PTHR42798:SF2">
    <property type="entry name" value="ABC TRANSPORTER ATP-BINDING PROTEIN MG467-RELATED"/>
    <property type="match status" value="1"/>
</dbReference>
<evidence type="ECO:0000259" key="1">
    <source>
        <dbReference type="Pfam" id="PF00005"/>
    </source>
</evidence>
<dbReference type="PANTHER" id="PTHR42798">
    <property type="entry name" value="LIPOPROTEIN-RELEASING SYSTEM ATP-BINDING PROTEIN LOLD"/>
    <property type="match status" value="1"/>
</dbReference>
<feature type="non-terminal residue" evidence="2">
    <location>
        <position position="107"/>
    </location>
</feature>
<feature type="domain" description="ABC transporter" evidence="1">
    <location>
        <begin position="25"/>
        <end position="106"/>
    </location>
</feature>
<dbReference type="Pfam" id="PF00005">
    <property type="entry name" value="ABC_tran"/>
    <property type="match status" value="1"/>
</dbReference>
<dbReference type="GO" id="GO:0016887">
    <property type="term" value="F:ATP hydrolysis activity"/>
    <property type="evidence" value="ECO:0007669"/>
    <property type="project" value="InterPro"/>
</dbReference>
<sequence length="107" mass="11821">MDNFITVKNETRQYGSGEQTVYANHEVSFTIKPGEITVILGASGAGKSTLLNILGGMDRPTSGQVVINGHNIAQYDDHQLTTYRRDQIGFVFQFYNLVPNLTALENV</sequence>
<dbReference type="InterPro" id="IPR027417">
    <property type="entry name" value="P-loop_NTPase"/>
</dbReference>
<evidence type="ECO:0000313" key="3">
    <source>
        <dbReference type="Proteomes" id="UP000014316"/>
    </source>
</evidence>
<evidence type="ECO:0000313" key="2">
    <source>
        <dbReference type="EMBL" id="EPC52580.1"/>
    </source>
</evidence>
<dbReference type="GO" id="GO:0005524">
    <property type="term" value="F:ATP binding"/>
    <property type="evidence" value="ECO:0007669"/>
    <property type="project" value="UniProtKB-KW"/>
</dbReference>
<dbReference type="AlphaFoldDB" id="A0A829GEP3"/>
<comment type="caution">
    <text evidence="2">The sequence shown here is derived from an EMBL/GenBank/DDBJ whole genome shotgun (WGS) entry which is preliminary data.</text>
</comment>
<dbReference type="Proteomes" id="UP000014316">
    <property type="component" value="Unassembled WGS sequence"/>
</dbReference>
<proteinExistence type="predicted"/>
<keyword evidence="2" id="KW-0067">ATP-binding</keyword>
<keyword evidence="2" id="KW-0547">Nucleotide-binding</keyword>
<protein>
    <submittedName>
        <fullName evidence="2">ABC transporter ATP-binding protein</fullName>
    </submittedName>
</protein>
<accession>A0A829GEP3</accession>
<organism evidence="2 3">
    <name type="scientific">Lacticaseibacillus paracasei subsp. paracasei Lpp123</name>
    <dbReference type="NCBI Taxonomy" id="1256201"/>
    <lineage>
        <taxon>Bacteria</taxon>
        <taxon>Bacillati</taxon>
        <taxon>Bacillota</taxon>
        <taxon>Bacilli</taxon>
        <taxon>Lactobacillales</taxon>
        <taxon>Lactobacillaceae</taxon>
        <taxon>Lacticaseibacillus</taxon>
    </lineage>
</organism>
<dbReference type="InterPro" id="IPR003439">
    <property type="entry name" value="ABC_transporter-like_ATP-bd"/>
</dbReference>
<dbReference type="EMBL" id="ANJW01000575">
    <property type="protein sequence ID" value="EPC52580.1"/>
    <property type="molecule type" value="Genomic_DNA"/>
</dbReference>